<dbReference type="InterPro" id="IPR032727">
    <property type="entry name" value="CLAMP"/>
</dbReference>
<evidence type="ECO:0000313" key="1">
    <source>
        <dbReference type="Ensembl" id="ENSSFAP00005023697.1"/>
    </source>
</evidence>
<reference evidence="1" key="3">
    <citation type="submission" date="2025-09" db="UniProtKB">
        <authorList>
            <consortium name="Ensembl"/>
        </authorList>
    </citation>
    <scope>IDENTIFICATION</scope>
</reference>
<dbReference type="AlphaFoldDB" id="A0A672GZH0"/>
<dbReference type="FunCoup" id="A0A672GZH0">
    <property type="interactions" value="17"/>
</dbReference>
<sequence length="231" mass="26875">MDEIDKMQSIPDLERFLVLTSVFAVDLPEPKRGVLLELYVQAVLFCREHHFRKEQTSALLSILKSIHEANVGTPLDNIEACFRHCRELLLCHSVRRPPFSINLFSFEEVNWVLKYIHSSYMRHYKLYRYVFTPQVRKKCKLDPLHFFLQEGGRREEGGAALSEVRNHPPAVWNCLMFSISGSPSELKALIEQEVRQQMALVSGQLDQRMKEMAFQHNNTSDSSQSNHKTKK</sequence>
<organism evidence="1 2">
    <name type="scientific">Salarias fasciatus</name>
    <name type="common">Jewelled blenny</name>
    <name type="synonym">Blennius fasciatus</name>
    <dbReference type="NCBI Taxonomy" id="181472"/>
    <lineage>
        <taxon>Eukaryota</taxon>
        <taxon>Metazoa</taxon>
        <taxon>Chordata</taxon>
        <taxon>Craniata</taxon>
        <taxon>Vertebrata</taxon>
        <taxon>Euteleostomi</taxon>
        <taxon>Actinopterygii</taxon>
        <taxon>Neopterygii</taxon>
        <taxon>Teleostei</taxon>
        <taxon>Neoteleostei</taxon>
        <taxon>Acanthomorphata</taxon>
        <taxon>Ovalentaria</taxon>
        <taxon>Blenniimorphae</taxon>
        <taxon>Blenniiformes</taxon>
        <taxon>Blennioidei</taxon>
        <taxon>Blenniidae</taxon>
        <taxon>Salariinae</taxon>
        <taxon>Salarias</taxon>
    </lineage>
</organism>
<dbReference type="InParanoid" id="A0A672GZH0"/>
<name>A0A672GZH0_SALFA</name>
<proteinExistence type="predicted"/>
<reference evidence="1" key="2">
    <citation type="submission" date="2025-08" db="UniProtKB">
        <authorList>
            <consortium name="Ensembl"/>
        </authorList>
    </citation>
    <scope>IDENTIFICATION</scope>
</reference>
<dbReference type="PANTHER" id="PTHR28457:SF1">
    <property type="entry name" value="CILIA- AND FLAGELLA-ASSOCIATED PROTEIN 119"/>
    <property type="match status" value="1"/>
</dbReference>
<dbReference type="Proteomes" id="UP000472267">
    <property type="component" value="Chromosome 8"/>
</dbReference>
<accession>A0A672GZH0</accession>
<dbReference type="PANTHER" id="PTHR28457">
    <property type="entry name" value="COILED-COIL DOMAIN-CONTAINING PROTEIN 189"/>
    <property type="match status" value="1"/>
</dbReference>
<dbReference type="OMA" id="CILKYIH"/>
<reference evidence="1" key="1">
    <citation type="submission" date="2019-06" db="EMBL/GenBank/DDBJ databases">
        <authorList>
            <consortium name="Wellcome Sanger Institute Data Sharing"/>
        </authorList>
    </citation>
    <scope>NUCLEOTIDE SEQUENCE [LARGE SCALE GENOMIC DNA]</scope>
</reference>
<dbReference type="Pfam" id="PF14769">
    <property type="entry name" value="CLAMP"/>
    <property type="match status" value="1"/>
</dbReference>
<dbReference type="Ensembl" id="ENSSFAT00005024660.1">
    <property type="protein sequence ID" value="ENSSFAP00005023697.1"/>
    <property type="gene ID" value="ENSSFAG00005012214.1"/>
</dbReference>
<keyword evidence="2" id="KW-1185">Reference proteome</keyword>
<evidence type="ECO:0000313" key="2">
    <source>
        <dbReference type="Proteomes" id="UP000472267"/>
    </source>
</evidence>
<protein>
    <submittedName>
        <fullName evidence="1">Si:ch73-81k8.2</fullName>
    </submittedName>
</protein>